<dbReference type="InterPro" id="IPR011738">
    <property type="entry name" value="Phage_CHP"/>
</dbReference>
<dbReference type="Pfam" id="PF05135">
    <property type="entry name" value="Phage_connect_1"/>
    <property type="match status" value="1"/>
</dbReference>
<sequence length="193" mass="20528">MTLTLITPPTTEPISLEEARLQCRITAGDTTEDALLNLYIQAAREAAEHELGRALLEQAWELTLDAFPAGEISLGRGKALAITSVKYLDVAGALQTLDPGAYTLDAATLPGWLLPAADTSWPATASVVNAVRIRFTAGYGATAASVPAAVRQWLLVTLAALYSQREALDASGRVAVLPGRFVDRLLDAEKVWA</sequence>
<dbReference type="Proteomes" id="UP000301751">
    <property type="component" value="Unassembled WGS sequence"/>
</dbReference>
<accession>A0A480APA9</accession>
<evidence type="ECO:0008006" key="3">
    <source>
        <dbReference type="Google" id="ProtNLM"/>
    </source>
</evidence>
<proteinExistence type="predicted"/>
<reference evidence="2" key="1">
    <citation type="submission" date="2019-03" db="EMBL/GenBank/DDBJ databases">
        <title>Aquabacterium pictum sp.nov., the first bacteriochlorophyll a-containing freshwater bacterium in the genus Aquabacterium of the class Betaproteobacteria.</title>
        <authorList>
            <person name="Hirose S."/>
            <person name="Tank M."/>
            <person name="Hara E."/>
            <person name="Tamaki H."/>
            <person name="Takaichi S."/>
            <person name="Haruta S."/>
            <person name="Hanada S."/>
        </authorList>
    </citation>
    <scope>NUCLEOTIDE SEQUENCE [LARGE SCALE GENOMIC DNA]</scope>
    <source>
        <strain evidence="2">W35</strain>
    </source>
</reference>
<dbReference type="RefSeq" id="WP_137731241.1">
    <property type="nucleotide sequence ID" value="NZ_BJCL01000001.1"/>
</dbReference>
<dbReference type="AlphaFoldDB" id="A0A480APA9"/>
<dbReference type="OrthoDB" id="6174494at2"/>
<organism evidence="1 2">
    <name type="scientific">Pseudaquabacterium pictum</name>
    <dbReference type="NCBI Taxonomy" id="2315236"/>
    <lineage>
        <taxon>Bacteria</taxon>
        <taxon>Pseudomonadati</taxon>
        <taxon>Pseudomonadota</taxon>
        <taxon>Betaproteobacteria</taxon>
        <taxon>Burkholderiales</taxon>
        <taxon>Sphaerotilaceae</taxon>
        <taxon>Pseudaquabacterium</taxon>
    </lineage>
</organism>
<dbReference type="InterPro" id="IPR021146">
    <property type="entry name" value="Phage_gp6-like_head-tail"/>
</dbReference>
<dbReference type="Gene3D" id="1.10.3230.30">
    <property type="entry name" value="Phage gp6-like head-tail connector protein"/>
    <property type="match status" value="1"/>
</dbReference>
<evidence type="ECO:0000313" key="2">
    <source>
        <dbReference type="Proteomes" id="UP000301751"/>
    </source>
</evidence>
<dbReference type="CDD" id="cd08054">
    <property type="entry name" value="gp6"/>
    <property type="match status" value="1"/>
</dbReference>
<name>A0A480APA9_9BURK</name>
<gene>
    <name evidence="1" type="ORF">AQPW35_05760</name>
</gene>
<dbReference type="EMBL" id="BJCL01000001">
    <property type="protein sequence ID" value="GCL61495.1"/>
    <property type="molecule type" value="Genomic_DNA"/>
</dbReference>
<dbReference type="NCBIfam" id="TIGR02215">
    <property type="entry name" value="phage_chp_gp8"/>
    <property type="match status" value="1"/>
</dbReference>
<protein>
    <recommendedName>
        <fullName evidence="3">PhiE125 gp8 family phage protein</fullName>
    </recommendedName>
</protein>
<comment type="caution">
    <text evidence="1">The sequence shown here is derived from an EMBL/GenBank/DDBJ whole genome shotgun (WGS) entry which is preliminary data.</text>
</comment>
<evidence type="ECO:0000313" key="1">
    <source>
        <dbReference type="EMBL" id="GCL61495.1"/>
    </source>
</evidence>
<keyword evidence="2" id="KW-1185">Reference proteome</keyword>